<proteinExistence type="predicted"/>
<dbReference type="InterPro" id="IPR025164">
    <property type="entry name" value="Toastrack_DUF4097"/>
</dbReference>
<name>A0A923N8S2_9BACT</name>
<accession>A0A923N8S2</accession>
<evidence type="ECO:0000259" key="1">
    <source>
        <dbReference type="Pfam" id="PF13349"/>
    </source>
</evidence>
<dbReference type="Proteomes" id="UP000603640">
    <property type="component" value="Unassembled WGS sequence"/>
</dbReference>
<keyword evidence="3" id="KW-1185">Reference proteome</keyword>
<protein>
    <submittedName>
        <fullName evidence="2">DUF4097 family beta strand repeat protein</fullName>
    </submittedName>
</protein>
<dbReference type="EMBL" id="JACRVF010000002">
    <property type="protein sequence ID" value="MBC5992972.1"/>
    <property type="molecule type" value="Genomic_DNA"/>
</dbReference>
<reference evidence="2" key="1">
    <citation type="submission" date="2020-08" db="EMBL/GenBank/DDBJ databases">
        <title>Pontibacter sp. SD6 16S ribosomal RNA gene Genome sequencing and assembly.</title>
        <authorList>
            <person name="Kang M."/>
        </authorList>
    </citation>
    <scope>NUCLEOTIDE SEQUENCE</scope>
    <source>
        <strain evidence="2">SD6</strain>
    </source>
</reference>
<dbReference type="AlphaFoldDB" id="A0A923N8S2"/>
<sequence length="326" mass="35594">MRLSELEAIADELDIDQAGAVTHINQDADAAAYDVEKRKTFEKTYKVNSSDALSIVNKFGKVSVNTWNKSEIQVKVDIIARCATEARAVELLDKINVVDNREGNTISIVTKMEPMRVSGNNNRSFEINYTIYMPESNSLAVKNSFGDVQLASLKGKTNVNVSYGALKTERLSNSDNYVKVAYGSGNCGYINGGNVNLAYADVFVGGANGLKGSASYGNFKIGQLTEEMDIDFKHGTFKVDNVSKDIKKIALNSNYGSVSLNFADNSSFNFDVNVSFGDFKVDRSLINLTTMEKGYTSAEYKGKFGGTSPKGMVNITSKFGDVKFTK</sequence>
<feature type="domain" description="DUF4097" evidence="1">
    <location>
        <begin position="93"/>
        <end position="323"/>
    </location>
</feature>
<comment type="caution">
    <text evidence="2">The sequence shown here is derived from an EMBL/GenBank/DDBJ whole genome shotgun (WGS) entry which is preliminary data.</text>
</comment>
<organism evidence="2 3">
    <name type="scientific">Pontibacter cellulosilyticus</name>
    <dbReference type="NCBI Taxonomy" id="1720253"/>
    <lineage>
        <taxon>Bacteria</taxon>
        <taxon>Pseudomonadati</taxon>
        <taxon>Bacteroidota</taxon>
        <taxon>Cytophagia</taxon>
        <taxon>Cytophagales</taxon>
        <taxon>Hymenobacteraceae</taxon>
        <taxon>Pontibacter</taxon>
    </lineage>
</organism>
<evidence type="ECO:0000313" key="3">
    <source>
        <dbReference type="Proteomes" id="UP000603640"/>
    </source>
</evidence>
<dbReference type="Pfam" id="PF13349">
    <property type="entry name" value="DUF4097"/>
    <property type="match status" value="1"/>
</dbReference>
<evidence type="ECO:0000313" key="2">
    <source>
        <dbReference type="EMBL" id="MBC5992972.1"/>
    </source>
</evidence>
<gene>
    <name evidence="2" type="ORF">H8S84_09025</name>
</gene>